<evidence type="ECO:0000313" key="13">
    <source>
        <dbReference type="Proteomes" id="UP000245655"/>
    </source>
</evidence>
<dbReference type="GO" id="GO:0015628">
    <property type="term" value="P:protein secretion by the type II secretion system"/>
    <property type="evidence" value="ECO:0007669"/>
    <property type="project" value="InterPro"/>
</dbReference>
<evidence type="ECO:0000256" key="4">
    <source>
        <dbReference type="ARBA" id="ARBA00022448"/>
    </source>
</evidence>
<comment type="caution">
    <text evidence="12">The sequence shown here is derived from an EMBL/GenBank/DDBJ whole genome shotgun (WGS) entry which is preliminary data.</text>
</comment>
<dbReference type="InterPro" id="IPR022792">
    <property type="entry name" value="T2SS_protein-GspN"/>
</dbReference>
<evidence type="ECO:0000256" key="1">
    <source>
        <dbReference type="ARBA" id="ARBA00004533"/>
    </source>
</evidence>
<evidence type="ECO:0000313" key="12">
    <source>
        <dbReference type="EMBL" id="PWK15399.1"/>
    </source>
</evidence>
<keyword evidence="9 11" id="KW-0472">Membrane</keyword>
<keyword evidence="13" id="KW-1185">Reference proteome</keyword>
<keyword evidence="8" id="KW-0653">Protein transport</keyword>
<keyword evidence="5" id="KW-1003">Cell membrane</keyword>
<evidence type="ECO:0000256" key="5">
    <source>
        <dbReference type="ARBA" id="ARBA00022475"/>
    </source>
</evidence>
<sequence length="307" mass="34187">MLVKRYWLFFCHLYAIVCYDNDVFVLYKSYATVPQVSASSHKRPRKLWWLVGFVLFALFAVLQMPAAWLLEKYAPETPYVQHVSGNLWQGSVIWQMPLAATPLTGTAEWSWQPWHLLLGKISAEVDINSAQTRLNGQVKIGSNSWQVDNMSGKVAPETLASLVDWQLPNTPIQVNNVSLSRQTGSSAAAENASTKNSSGFSQADGQLTWVGGEIGYPSGGKVFYLTMPAMRAELSAEQKNNKNLLHINLLNNQDKRLGDLYIDGDNMLDVSLTQRLLESMPEYKGQAPQDTPVVSVRQPLLNGLGTR</sequence>
<proteinExistence type="inferred from homology"/>
<evidence type="ECO:0000256" key="3">
    <source>
        <dbReference type="ARBA" id="ARBA00021563"/>
    </source>
</evidence>
<evidence type="ECO:0000256" key="10">
    <source>
        <dbReference type="ARBA" id="ARBA00030772"/>
    </source>
</evidence>
<keyword evidence="11" id="KW-1133">Transmembrane helix</keyword>
<dbReference type="Proteomes" id="UP000245655">
    <property type="component" value="Unassembled WGS sequence"/>
</dbReference>
<protein>
    <recommendedName>
        <fullName evidence="3">Type II secretion system protein N</fullName>
    </recommendedName>
    <alternativeName>
        <fullName evidence="10">General secretion pathway protein N</fullName>
    </alternativeName>
</protein>
<feature type="transmembrane region" description="Helical" evidence="11">
    <location>
        <begin position="47"/>
        <end position="70"/>
    </location>
</feature>
<keyword evidence="4" id="KW-0813">Transport</keyword>
<name>A0A2V2ABU4_PSYIM</name>
<dbReference type="AlphaFoldDB" id="A0A2V2ABU4"/>
<evidence type="ECO:0000256" key="6">
    <source>
        <dbReference type="ARBA" id="ARBA00022519"/>
    </source>
</evidence>
<comment type="subcellular location">
    <subcellularLocation>
        <location evidence="1">Cell inner membrane</location>
    </subcellularLocation>
</comment>
<comment type="similarity">
    <text evidence="2">Belongs to the GSP N family.</text>
</comment>
<dbReference type="GO" id="GO:0015627">
    <property type="term" value="C:type II protein secretion system complex"/>
    <property type="evidence" value="ECO:0007669"/>
    <property type="project" value="InterPro"/>
</dbReference>
<reference evidence="12 13" key="1">
    <citation type="submission" date="2018-05" db="EMBL/GenBank/DDBJ databases">
        <title>Genomic Encyclopedia of Type Strains, Phase IV (KMG-IV): sequencing the most valuable type-strain genomes for metagenomic binning, comparative biology and taxonomic classification.</title>
        <authorList>
            <person name="Goeker M."/>
        </authorList>
    </citation>
    <scope>NUCLEOTIDE SEQUENCE [LARGE SCALE GENOMIC DNA]</scope>
    <source>
        <strain evidence="12 13">DSM 7229</strain>
    </source>
</reference>
<organism evidence="12 13">
    <name type="scientific">Psychrobacter immobilis</name>
    <dbReference type="NCBI Taxonomy" id="498"/>
    <lineage>
        <taxon>Bacteria</taxon>
        <taxon>Pseudomonadati</taxon>
        <taxon>Pseudomonadota</taxon>
        <taxon>Gammaproteobacteria</taxon>
        <taxon>Moraxellales</taxon>
        <taxon>Moraxellaceae</taxon>
        <taxon>Psychrobacter</taxon>
    </lineage>
</organism>
<dbReference type="Pfam" id="PF01203">
    <property type="entry name" value="T2SSN"/>
    <property type="match status" value="1"/>
</dbReference>
<evidence type="ECO:0000256" key="7">
    <source>
        <dbReference type="ARBA" id="ARBA00022692"/>
    </source>
</evidence>
<dbReference type="GO" id="GO:0005886">
    <property type="term" value="C:plasma membrane"/>
    <property type="evidence" value="ECO:0007669"/>
    <property type="project" value="UniProtKB-SubCell"/>
</dbReference>
<keyword evidence="7 11" id="KW-0812">Transmembrane</keyword>
<evidence type="ECO:0000256" key="2">
    <source>
        <dbReference type="ARBA" id="ARBA00007208"/>
    </source>
</evidence>
<feature type="transmembrane region" description="Helical" evidence="11">
    <location>
        <begin position="6"/>
        <end position="27"/>
    </location>
</feature>
<dbReference type="EMBL" id="QGGM01000001">
    <property type="protein sequence ID" value="PWK15399.1"/>
    <property type="molecule type" value="Genomic_DNA"/>
</dbReference>
<gene>
    <name evidence="12" type="ORF">C8D84_101350</name>
</gene>
<accession>A0A2V2ABU4</accession>
<evidence type="ECO:0000256" key="8">
    <source>
        <dbReference type="ARBA" id="ARBA00022927"/>
    </source>
</evidence>
<keyword evidence="6" id="KW-0997">Cell inner membrane</keyword>
<evidence type="ECO:0000256" key="9">
    <source>
        <dbReference type="ARBA" id="ARBA00023136"/>
    </source>
</evidence>
<evidence type="ECO:0000256" key="11">
    <source>
        <dbReference type="SAM" id="Phobius"/>
    </source>
</evidence>